<protein>
    <submittedName>
        <fullName evidence="1">DUF3293 domain-containing protein</fullName>
    </submittedName>
</protein>
<sequence length="134" mass="15145">MTDLNQSYLSTLYKVDGLQVPIQIGKKNPELDLLLSKYKQNHWCFITAWNQFSKPLTLETNRKQNEDLLSEIKANSSYIVLNGVGESPDGSWSEESILVLGIDNDTAQYLARKYEQNAIVVGVRVGLPELVMLQ</sequence>
<dbReference type="RefSeq" id="WP_265359686.1">
    <property type="nucleotide sequence ID" value="NZ_JAMQPR010000003.1"/>
</dbReference>
<name>A0ABT3MCL1_9LEPT</name>
<evidence type="ECO:0000313" key="2">
    <source>
        <dbReference type="Proteomes" id="UP001208794"/>
    </source>
</evidence>
<dbReference type="InterPro" id="IPR021710">
    <property type="entry name" value="DUF3293"/>
</dbReference>
<organism evidence="1 2">
    <name type="scientific">Leptospira paudalimensis</name>
    <dbReference type="NCBI Taxonomy" id="2950024"/>
    <lineage>
        <taxon>Bacteria</taxon>
        <taxon>Pseudomonadati</taxon>
        <taxon>Spirochaetota</taxon>
        <taxon>Spirochaetia</taxon>
        <taxon>Leptospirales</taxon>
        <taxon>Leptospiraceae</taxon>
        <taxon>Leptospira</taxon>
    </lineage>
</organism>
<dbReference type="EMBL" id="JAMQPR010000003">
    <property type="protein sequence ID" value="MCW7506128.1"/>
    <property type="molecule type" value="Genomic_DNA"/>
</dbReference>
<evidence type="ECO:0000313" key="1">
    <source>
        <dbReference type="EMBL" id="MCW7506128.1"/>
    </source>
</evidence>
<accession>A0ABT3MCL1</accession>
<gene>
    <name evidence="1" type="ORF">ND855_18485</name>
</gene>
<dbReference type="Pfam" id="PF11697">
    <property type="entry name" value="DUF3293"/>
    <property type="match status" value="1"/>
</dbReference>
<dbReference type="Proteomes" id="UP001208794">
    <property type="component" value="Unassembled WGS sequence"/>
</dbReference>
<comment type="caution">
    <text evidence="1">The sequence shown here is derived from an EMBL/GenBank/DDBJ whole genome shotgun (WGS) entry which is preliminary data.</text>
</comment>
<proteinExistence type="predicted"/>
<keyword evidence="2" id="KW-1185">Reference proteome</keyword>
<reference evidence="1 2" key="1">
    <citation type="submission" date="2022-06" db="EMBL/GenBank/DDBJ databases">
        <title>Leptospira isolates from biofilms formed at urban environments.</title>
        <authorList>
            <person name="Ribeiro P.S."/>
            <person name="Sousa T."/>
            <person name="Carvalho N."/>
            <person name="Aburjaile F."/>
            <person name="Neves F."/>
            <person name="Oliveira D."/>
            <person name="Blanco L."/>
            <person name="Lima J."/>
            <person name="Costa F."/>
            <person name="Brenig B."/>
            <person name="Soares S."/>
            <person name="Ramos R."/>
            <person name="Goes-Neto A."/>
            <person name="Matiuzzi M."/>
            <person name="Azevedo V."/>
            <person name="Ristow P."/>
        </authorList>
    </citation>
    <scope>NUCLEOTIDE SEQUENCE [LARGE SCALE GENOMIC DNA]</scope>
    <source>
        <strain evidence="1 2">VSF14</strain>
    </source>
</reference>